<keyword evidence="3" id="KW-0238">DNA-binding</keyword>
<reference evidence="5 6" key="1">
    <citation type="submission" date="2022-04" db="EMBL/GenBank/DDBJ databases">
        <title>Genome sequence of C. roseum typestrain.</title>
        <authorList>
            <person name="Poehlein A."/>
            <person name="Schoch T."/>
            <person name="Duerre P."/>
            <person name="Daniel R."/>
        </authorList>
    </citation>
    <scope>NUCLEOTIDE SEQUENCE [LARGE SCALE GENOMIC DNA]</scope>
    <source>
        <strain evidence="5 6">DSM 7320</strain>
    </source>
</reference>
<dbReference type="InterPro" id="IPR036390">
    <property type="entry name" value="WH_DNA-bd_sf"/>
</dbReference>
<keyword evidence="2" id="KW-0805">Transcription regulation</keyword>
<comment type="similarity">
    <text evidence="1">Belongs to the BlaI transcriptional regulatory family.</text>
</comment>
<keyword evidence="4" id="KW-0804">Transcription</keyword>
<evidence type="ECO:0000256" key="2">
    <source>
        <dbReference type="ARBA" id="ARBA00023015"/>
    </source>
</evidence>
<dbReference type="KEGG" id="crw:CROST_041440"/>
<evidence type="ECO:0000313" key="6">
    <source>
        <dbReference type="Proteomes" id="UP000190951"/>
    </source>
</evidence>
<dbReference type="Gene3D" id="1.10.4040.10">
    <property type="entry name" value="Penicillinase repressor domain"/>
    <property type="match status" value="1"/>
</dbReference>
<dbReference type="RefSeq" id="WP_077834897.1">
    <property type="nucleotide sequence ID" value="NZ_CP096983.1"/>
</dbReference>
<keyword evidence="6" id="KW-1185">Reference proteome</keyword>
<evidence type="ECO:0000256" key="1">
    <source>
        <dbReference type="ARBA" id="ARBA00011046"/>
    </source>
</evidence>
<dbReference type="Proteomes" id="UP000190951">
    <property type="component" value="Chromosome"/>
</dbReference>
<dbReference type="InterPro" id="IPR005650">
    <property type="entry name" value="BlaI_family"/>
</dbReference>
<evidence type="ECO:0000256" key="3">
    <source>
        <dbReference type="ARBA" id="ARBA00023125"/>
    </source>
</evidence>
<gene>
    <name evidence="5" type="primary">blaI_1</name>
    <name evidence="5" type="ORF">CROST_041440</name>
</gene>
<dbReference type="SUPFAM" id="SSF46785">
    <property type="entry name" value="Winged helix' DNA-binding domain"/>
    <property type="match status" value="1"/>
</dbReference>
<evidence type="ECO:0000313" key="5">
    <source>
        <dbReference type="EMBL" id="URZ13378.1"/>
    </source>
</evidence>
<accession>A0A1S8LWU9</accession>
<dbReference type="EMBL" id="CP096983">
    <property type="protein sequence ID" value="URZ13378.1"/>
    <property type="molecule type" value="Genomic_DNA"/>
</dbReference>
<evidence type="ECO:0000256" key="4">
    <source>
        <dbReference type="ARBA" id="ARBA00023163"/>
    </source>
</evidence>
<proteinExistence type="inferred from homology"/>
<dbReference type="InterPro" id="IPR036388">
    <property type="entry name" value="WH-like_DNA-bd_sf"/>
</dbReference>
<protein>
    <submittedName>
        <fullName evidence="5">Penicillinase repressor</fullName>
    </submittedName>
</protein>
<organism evidence="5 6">
    <name type="scientific">Clostridium felsineum</name>
    <dbReference type="NCBI Taxonomy" id="36839"/>
    <lineage>
        <taxon>Bacteria</taxon>
        <taxon>Bacillati</taxon>
        <taxon>Bacillota</taxon>
        <taxon>Clostridia</taxon>
        <taxon>Eubacteriales</taxon>
        <taxon>Clostridiaceae</taxon>
        <taxon>Clostridium</taxon>
    </lineage>
</organism>
<dbReference type="STRING" id="84029.CROST_37810"/>
<sequence length="122" mass="14322">MKNISDSEWKVMRVVWSKSPILASEIIEEVIKDTEWNPKTIHTLIRRLVKKGVLRAEKEKTYYSYYPAVSKEECVQEETKTFLEKCFGGSFNVMLSNFINGDRLSDDEINELEKLLENKKSR</sequence>
<dbReference type="PIRSF" id="PIRSF019455">
    <property type="entry name" value="CopR_AtkY"/>
    <property type="match status" value="1"/>
</dbReference>
<dbReference type="GO" id="GO:0003677">
    <property type="term" value="F:DNA binding"/>
    <property type="evidence" value="ECO:0007669"/>
    <property type="project" value="UniProtKB-KW"/>
</dbReference>
<name>A0A1S8LWU9_9CLOT</name>
<dbReference type="AlphaFoldDB" id="A0A1S8LWU9"/>
<dbReference type="GO" id="GO:0045892">
    <property type="term" value="P:negative regulation of DNA-templated transcription"/>
    <property type="evidence" value="ECO:0007669"/>
    <property type="project" value="InterPro"/>
</dbReference>
<dbReference type="Gene3D" id="1.10.10.10">
    <property type="entry name" value="Winged helix-like DNA-binding domain superfamily/Winged helix DNA-binding domain"/>
    <property type="match status" value="1"/>
</dbReference>
<dbReference type="Pfam" id="PF03965">
    <property type="entry name" value="Penicillinase_R"/>
    <property type="match status" value="1"/>
</dbReference>